<dbReference type="InterPro" id="IPR029062">
    <property type="entry name" value="Class_I_gatase-like"/>
</dbReference>
<dbReference type="InterPro" id="IPR005320">
    <property type="entry name" value="Peptidase_S51"/>
</dbReference>
<accession>A0A2G5PBX8</accession>
<comment type="caution">
    <text evidence="5">The sequence shown here is derived from an EMBL/GenBank/DDBJ whole genome shotgun (WGS) entry which is preliminary data.</text>
</comment>
<evidence type="ECO:0000256" key="3">
    <source>
        <dbReference type="ARBA" id="ARBA00022801"/>
    </source>
</evidence>
<proteinExistence type="inferred from homology"/>
<dbReference type="SUPFAM" id="SSF52317">
    <property type="entry name" value="Class I glutamine amidotransferase-like"/>
    <property type="match status" value="1"/>
</dbReference>
<keyword evidence="2" id="KW-0645">Protease</keyword>
<evidence type="ECO:0000256" key="2">
    <source>
        <dbReference type="ARBA" id="ARBA00022670"/>
    </source>
</evidence>
<dbReference type="Proteomes" id="UP000230971">
    <property type="component" value="Unassembled WGS sequence"/>
</dbReference>
<evidence type="ECO:0000256" key="4">
    <source>
        <dbReference type="ARBA" id="ARBA00022825"/>
    </source>
</evidence>
<name>A0A2G5PBX8_MYCCE</name>
<dbReference type="AlphaFoldDB" id="A0A2G5PBX8"/>
<evidence type="ECO:0000313" key="6">
    <source>
        <dbReference type="Proteomes" id="UP000230971"/>
    </source>
</evidence>
<keyword evidence="4" id="KW-0720">Serine protease</keyword>
<dbReference type="CDD" id="cd03129">
    <property type="entry name" value="GAT1_Peptidase_E_like"/>
    <property type="match status" value="1"/>
</dbReference>
<evidence type="ECO:0000256" key="1">
    <source>
        <dbReference type="ARBA" id="ARBA00006534"/>
    </source>
</evidence>
<dbReference type="GO" id="GO:0008236">
    <property type="term" value="F:serine-type peptidase activity"/>
    <property type="evidence" value="ECO:0007669"/>
    <property type="project" value="UniProtKB-KW"/>
</dbReference>
<dbReference type="GO" id="GO:0006508">
    <property type="term" value="P:proteolysis"/>
    <property type="evidence" value="ECO:0007669"/>
    <property type="project" value="UniProtKB-KW"/>
</dbReference>
<dbReference type="Gene3D" id="3.40.50.880">
    <property type="match status" value="1"/>
</dbReference>
<keyword evidence="3" id="KW-0378">Hydrolase</keyword>
<dbReference type="EMBL" id="PDKV01000030">
    <property type="protein sequence ID" value="PIB75852.1"/>
    <property type="molecule type" value="Genomic_DNA"/>
</dbReference>
<dbReference type="OrthoDB" id="4616395at2"/>
<comment type="similarity">
    <text evidence="1">Belongs to the peptidase S51 family.</text>
</comment>
<dbReference type="Pfam" id="PF03575">
    <property type="entry name" value="Peptidase_S51"/>
    <property type="match status" value="1"/>
</dbReference>
<protein>
    <submittedName>
        <fullName evidence="5">Peptidase</fullName>
    </submittedName>
</protein>
<reference evidence="5 6" key="1">
    <citation type="journal article" date="2017" name="Infect. Genet. Evol.">
        <title>The new phylogeny of the genus Mycobacterium: The old and the news.</title>
        <authorList>
            <person name="Tortoli E."/>
            <person name="Fedrizzi T."/>
            <person name="Meehan C.J."/>
            <person name="Trovato A."/>
            <person name="Grottola A."/>
            <person name="Giacobazzi E."/>
            <person name="Serpini G.F."/>
            <person name="Tagliazucchi S."/>
            <person name="Fabio A."/>
            <person name="Bettua C."/>
            <person name="Bertorelli R."/>
            <person name="Frascaro F."/>
            <person name="De Sanctis V."/>
            <person name="Pecorari M."/>
            <person name="Jousson O."/>
            <person name="Segata N."/>
            <person name="Cirillo D.M."/>
        </authorList>
    </citation>
    <scope>NUCLEOTIDE SEQUENCE [LARGE SCALE GENOMIC DNA]</scope>
    <source>
        <strain evidence="5 6">NCTC 12882</strain>
    </source>
</reference>
<gene>
    <name evidence="5" type="ORF">CQY23_19230</name>
</gene>
<sequence>MRYVPRRRKGTHLRRGLGGRAAVTGTAPQLQPLYLLADSQLLFWKRQDRLLLDAALDGFAWDTAFSAAYIGACNGDRPEFYEIFEAAIEPIGITDRRMIASSFGPDDRAFLERAELIVLAGGDVRRGWNTFEKTGMKNVIRQRYAQGALLVGISAGAVQLGRYGIVEKSELLDVFNLAPVVIDTHDERSEWARLARTIQSLEGGATGLGLPSGGGVVVHPDITIEPLRRPAHEFRFDGTGVTHSLLYAEDA</sequence>
<organism evidence="5 6">
    <name type="scientific">Mycobacterium celatum</name>
    <dbReference type="NCBI Taxonomy" id="28045"/>
    <lineage>
        <taxon>Bacteria</taxon>
        <taxon>Bacillati</taxon>
        <taxon>Actinomycetota</taxon>
        <taxon>Actinomycetes</taxon>
        <taxon>Mycobacteriales</taxon>
        <taxon>Mycobacteriaceae</taxon>
        <taxon>Mycobacterium</taxon>
    </lineage>
</organism>
<evidence type="ECO:0000313" key="5">
    <source>
        <dbReference type="EMBL" id="PIB75852.1"/>
    </source>
</evidence>